<keyword evidence="3" id="KW-1185">Reference proteome</keyword>
<dbReference type="GeneID" id="8588046"/>
<dbReference type="KEGG" id="cbr:CBG_10660"/>
<keyword evidence="1" id="KW-0812">Transmembrane</keyword>
<accession>B0K079</accession>
<name>B0K079_CAEBR</name>
<gene>
    <name evidence="2" type="ORF">CBG10660</name>
    <name evidence="2" type="ORF">CBG_10660</name>
</gene>
<organism evidence="2 3">
    <name type="scientific">Caenorhabditis briggsae</name>
    <dbReference type="NCBI Taxonomy" id="6238"/>
    <lineage>
        <taxon>Eukaryota</taxon>
        <taxon>Metazoa</taxon>
        <taxon>Ecdysozoa</taxon>
        <taxon>Nematoda</taxon>
        <taxon>Chromadorea</taxon>
        <taxon>Rhabditida</taxon>
        <taxon>Rhabditina</taxon>
        <taxon>Rhabditomorpha</taxon>
        <taxon>Rhabditoidea</taxon>
        <taxon>Rhabditidae</taxon>
        <taxon>Peloderinae</taxon>
        <taxon>Caenorhabditis</taxon>
    </lineage>
</organism>
<evidence type="ECO:0000313" key="3">
    <source>
        <dbReference type="Proteomes" id="UP000008549"/>
    </source>
</evidence>
<protein>
    <submittedName>
        <fullName evidence="2">Protein CBG10660</fullName>
    </submittedName>
</protein>
<dbReference type="RefSeq" id="XP_045094329.1">
    <property type="nucleotide sequence ID" value="XM_045240791.1"/>
</dbReference>
<keyword evidence="1" id="KW-0472">Membrane</keyword>
<evidence type="ECO:0000313" key="2">
    <source>
        <dbReference type="EMBL" id="CAP30006.1"/>
    </source>
</evidence>
<feature type="transmembrane region" description="Helical" evidence="1">
    <location>
        <begin position="64"/>
        <end position="86"/>
    </location>
</feature>
<keyword evidence="1" id="KW-1133">Transmembrane helix</keyword>
<dbReference type="InParanoid" id="B0K079"/>
<proteinExistence type="predicted"/>
<evidence type="ECO:0000256" key="1">
    <source>
        <dbReference type="SAM" id="Phobius"/>
    </source>
</evidence>
<sequence length="89" mass="10397">MSKKRSKFDEFFVRTENEATCKECDAKIIWTKTSGTNSASYHLSRYHPKLDEKMKNDAIGEKKIPYSLFLIPYSGCFFYSLFLIPYSGF</sequence>
<dbReference type="Proteomes" id="UP000008549">
    <property type="component" value="Unassembled WGS sequence"/>
</dbReference>
<dbReference type="EMBL" id="HE601530">
    <property type="protein sequence ID" value="CAP30006.1"/>
    <property type="molecule type" value="Genomic_DNA"/>
</dbReference>
<reference evidence="2 3" key="2">
    <citation type="journal article" date="2011" name="PLoS Genet.">
        <title>Caenorhabditis briggsae recombinant inbred line genotypes reveal inter-strain incompatibility and the evolution of recombination.</title>
        <authorList>
            <person name="Ross J.A."/>
            <person name="Koboldt D.C."/>
            <person name="Staisch J.E."/>
            <person name="Chamberlin H.M."/>
            <person name="Gupta B.P."/>
            <person name="Miller R.D."/>
            <person name="Baird S.E."/>
            <person name="Haag E.S."/>
        </authorList>
    </citation>
    <scope>NUCLEOTIDE SEQUENCE [LARGE SCALE GENOMIC DNA]</scope>
    <source>
        <strain evidence="2 3">AF16</strain>
    </source>
</reference>
<reference evidence="2 3" key="1">
    <citation type="journal article" date="2003" name="PLoS Biol.">
        <title>The genome sequence of Caenorhabditis briggsae: a platform for comparative genomics.</title>
        <authorList>
            <person name="Stein L.D."/>
            <person name="Bao Z."/>
            <person name="Blasiar D."/>
            <person name="Blumenthal T."/>
            <person name="Brent M.R."/>
            <person name="Chen N."/>
            <person name="Chinwalla A."/>
            <person name="Clarke L."/>
            <person name="Clee C."/>
            <person name="Coghlan A."/>
            <person name="Coulson A."/>
            <person name="D'Eustachio P."/>
            <person name="Fitch D.H."/>
            <person name="Fulton L.A."/>
            <person name="Fulton R.E."/>
            <person name="Griffiths-Jones S."/>
            <person name="Harris T.W."/>
            <person name="Hillier L.W."/>
            <person name="Kamath R."/>
            <person name="Kuwabara P.E."/>
            <person name="Mardis E.R."/>
            <person name="Marra M.A."/>
            <person name="Miner T.L."/>
            <person name="Minx P."/>
            <person name="Mullikin J.C."/>
            <person name="Plumb R.W."/>
            <person name="Rogers J."/>
            <person name="Schein J.E."/>
            <person name="Sohrmann M."/>
            <person name="Spieth J."/>
            <person name="Stajich J.E."/>
            <person name="Wei C."/>
            <person name="Willey D."/>
            <person name="Wilson R.K."/>
            <person name="Durbin R."/>
            <person name="Waterston R.H."/>
        </authorList>
    </citation>
    <scope>NUCLEOTIDE SEQUENCE [LARGE SCALE GENOMIC DNA]</scope>
    <source>
        <strain evidence="2 3">AF16</strain>
    </source>
</reference>
<dbReference type="AlphaFoldDB" id="B0K079"/>
<dbReference type="CTD" id="8588046"/>